<proteinExistence type="predicted"/>
<comment type="caution">
    <text evidence="2">The sequence shown here is derived from an EMBL/GenBank/DDBJ whole genome shotgun (WGS) entry which is preliminary data.</text>
</comment>
<dbReference type="InterPro" id="IPR011050">
    <property type="entry name" value="Pectin_lyase_fold/virulence"/>
</dbReference>
<keyword evidence="1" id="KW-0472">Membrane</keyword>
<evidence type="ECO:0008006" key="4">
    <source>
        <dbReference type="Google" id="ProtNLM"/>
    </source>
</evidence>
<dbReference type="InterPro" id="IPR008979">
    <property type="entry name" value="Galactose-bd-like_sf"/>
</dbReference>
<dbReference type="InterPro" id="IPR012334">
    <property type="entry name" value="Pectin_lyas_fold"/>
</dbReference>
<feature type="transmembrane region" description="Helical" evidence="1">
    <location>
        <begin position="1059"/>
        <end position="1084"/>
    </location>
</feature>
<keyword evidence="3" id="KW-1185">Reference proteome</keyword>
<evidence type="ECO:0000256" key="1">
    <source>
        <dbReference type="SAM" id="Phobius"/>
    </source>
</evidence>
<dbReference type="Gene3D" id="2.60.120.260">
    <property type="entry name" value="Galactose-binding domain-like"/>
    <property type="match status" value="3"/>
</dbReference>
<gene>
    <name evidence="2" type="ORF">M9Y10_024806</name>
</gene>
<reference evidence="2 3" key="1">
    <citation type="submission" date="2024-04" db="EMBL/GenBank/DDBJ databases">
        <title>Tritrichomonas musculus Genome.</title>
        <authorList>
            <person name="Alves-Ferreira E."/>
            <person name="Grigg M."/>
            <person name="Lorenzi H."/>
            <person name="Galac M."/>
        </authorList>
    </citation>
    <scope>NUCLEOTIDE SEQUENCE [LARGE SCALE GENOMIC DNA]</scope>
    <source>
        <strain evidence="2 3">EAF2021</strain>
    </source>
</reference>
<keyword evidence="1" id="KW-1133">Transmembrane helix</keyword>
<evidence type="ECO:0000313" key="2">
    <source>
        <dbReference type="EMBL" id="KAK8843738.1"/>
    </source>
</evidence>
<evidence type="ECO:0000313" key="3">
    <source>
        <dbReference type="Proteomes" id="UP001470230"/>
    </source>
</evidence>
<dbReference type="SUPFAM" id="SSF49785">
    <property type="entry name" value="Galactose-binding domain-like"/>
    <property type="match status" value="3"/>
</dbReference>
<accession>A0ABR2HDL1</accession>
<dbReference type="Proteomes" id="UP001470230">
    <property type="component" value="Unassembled WGS sequence"/>
</dbReference>
<dbReference type="EMBL" id="JAPFFF010000034">
    <property type="protein sequence ID" value="KAK8843738.1"/>
    <property type="molecule type" value="Genomic_DNA"/>
</dbReference>
<keyword evidence="1" id="KW-0812">Transmembrane</keyword>
<dbReference type="SUPFAM" id="SSF51126">
    <property type="entry name" value="Pectin lyase-like"/>
    <property type="match status" value="1"/>
</dbReference>
<dbReference type="Gene3D" id="2.160.20.10">
    <property type="entry name" value="Single-stranded right-handed beta-helix, Pectin lyase-like"/>
    <property type="match status" value="1"/>
</dbReference>
<name>A0ABR2HDL1_9EUKA</name>
<organism evidence="2 3">
    <name type="scientific">Tritrichomonas musculus</name>
    <dbReference type="NCBI Taxonomy" id="1915356"/>
    <lineage>
        <taxon>Eukaryota</taxon>
        <taxon>Metamonada</taxon>
        <taxon>Parabasalia</taxon>
        <taxon>Tritrichomonadida</taxon>
        <taxon>Tritrichomonadidae</taxon>
        <taxon>Tritrichomonas</taxon>
    </lineage>
</organism>
<protein>
    <recommendedName>
        <fullName evidence="4">Right handed beta helix domain-containing protein</fullName>
    </recommendedName>
</protein>
<sequence>MLFIYFVVLIVSAKQNSKTTKSSFDRLTFQDVAGNYNNNQYLISHSIPQSSFNAISTDDKDGKPLSNIFKDDNTYWVSRYSNTETFQSSIFINFTEPILLEAFIYGAAYRSGKLTREYDGFPTKLKVYSSSNDDGQLSLHTIFTGTPAYPMKNAQFVFKEPVLCKRIQLEFSEVTGDSSFSNGKPNAVLRYLRLIKNFGYDNLTYGILEGNNANSNYVNFHKIPTSKFKYSSTGDREGYPISNAFDNALKKSFWVSDQPNSDTFHSSIFVNFTEPVFLEAFHIAAAYRTPNTRYYDGYPTILGLYVSQNDQELKLHSMFYGTPTGKYDYFQFVLSKPVLCQKLQLEFIDVTPDASFSNNAKNAVTAEIIFLQSFANEAIEFEPANGFYTDNDYLNSRKIPTDKFEYSSTGDREGYPLQNAFDEQTGSYWIAKDANSATFTNSIFVTFKEATVLEAILYDSSYSTSGETRTYKGFPIRFNVYTAMNADDVFVLNSAFVGTPVYPLTRAQFVLPKPVNCTRVKLEFAKVTTNDRCNNQEVPEVGNFILIQYLGYDYIEYKINNGYIESHVVPFSKFNYSSTGDRKDHPISLAFDGAIKDSYWVSDQLISDTFHSSIFVNFTEPLLLEGFIIYAAYRTKDGVREYDGYPLVLRVKTAYEDDEPLKTAVTFSGSPTGVYENFLFELKNPVSCKKLQLEFVDVTPDVSFSSGAKAAVTADIKILADMKNYSEEIKTGDWQALHIDKNVAQDKISNLDFGKVKVVDDNEDYLFIVEKKFDFEEVNFECKEIETSAVRSEEVPKVTVKKCTFESCKVKNSQVDGGAIYSKNSGFKCELSDFVNCITKEKGSGGGIFFVLDKPVDNEVSFEKCTFSECKASRGAGLFIYSTVRDKPITIKRCKFISNSLFKGESSEGSGIYLNAVRCTVFYCTFKKNSGGSSFKIIEHKENLNSKVLSSSFSVSVFQCNFEINENSKSSLSYSGNHLSVDVKNCIFTGKPSKGAHHINIESASQNLNQKNIRIDLCKFSSDVKDSINLNATMFIDLNSQVFSFADNKQKNESIKRLFNIYVQIMILLAGVLIAAAITIILSFNVEVPDNSDDNNDQRGLASEQI</sequence>